<feature type="repeat" description="ANK" evidence="3">
    <location>
        <begin position="368"/>
        <end position="400"/>
    </location>
</feature>
<feature type="coiled-coil region" evidence="4">
    <location>
        <begin position="818"/>
        <end position="849"/>
    </location>
</feature>
<dbReference type="PROSITE" id="PS50297">
    <property type="entry name" value="ANK_REP_REGION"/>
    <property type="match status" value="11"/>
</dbReference>
<reference evidence="6 7" key="1">
    <citation type="submission" date="2022-05" db="EMBL/GenBank/DDBJ databases">
        <authorList>
            <consortium name="Genoscope - CEA"/>
            <person name="William W."/>
        </authorList>
    </citation>
    <scope>NUCLEOTIDE SEQUENCE [LARGE SCALE GENOMIC DNA]</scope>
</reference>
<feature type="repeat" description="ANK" evidence="3">
    <location>
        <begin position="269"/>
        <end position="301"/>
    </location>
</feature>
<feature type="repeat" description="ANK" evidence="3">
    <location>
        <begin position="168"/>
        <end position="200"/>
    </location>
</feature>
<dbReference type="CDD" id="cd23767">
    <property type="entry name" value="IQCD"/>
    <property type="match status" value="1"/>
</dbReference>
<evidence type="ECO:0008006" key="8">
    <source>
        <dbReference type="Google" id="ProtNLM"/>
    </source>
</evidence>
<organism evidence="6 7">
    <name type="scientific">Porites lobata</name>
    <dbReference type="NCBI Taxonomy" id="104759"/>
    <lineage>
        <taxon>Eukaryota</taxon>
        <taxon>Metazoa</taxon>
        <taxon>Cnidaria</taxon>
        <taxon>Anthozoa</taxon>
        <taxon>Hexacorallia</taxon>
        <taxon>Scleractinia</taxon>
        <taxon>Fungiina</taxon>
        <taxon>Poritidae</taxon>
        <taxon>Porites</taxon>
    </lineage>
</organism>
<dbReference type="InterPro" id="IPR002110">
    <property type="entry name" value="Ankyrin_rpt"/>
</dbReference>
<protein>
    <recommendedName>
        <fullName evidence="8">Inversin</fullName>
    </recommendedName>
</protein>
<keyword evidence="7" id="KW-1185">Reference proteome</keyword>
<feature type="repeat" description="ANK" evidence="3">
    <location>
        <begin position="500"/>
        <end position="532"/>
    </location>
</feature>
<proteinExistence type="predicted"/>
<evidence type="ECO:0000256" key="3">
    <source>
        <dbReference type="PROSITE-ProRule" id="PRU00023"/>
    </source>
</evidence>
<dbReference type="Pfam" id="PF13637">
    <property type="entry name" value="Ank_4"/>
    <property type="match status" value="1"/>
</dbReference>
<feature type="non-terminal residue" evidence="6">
    <location>
        <position position="982"/>
    </location>
</feature>
<sequence length="982" mass="109048">MSSGDSAYVEENFRSSPDGHGITQSGSSQDGALPTPLHAAAVNGNKALLRRLLREDERQFLNKGDQFGRTPLVYSVLGDRLDCAETLLKAGANVSSCDMDGRTPLHWAAYQGNLKCVKLLLAKGANWKVKDSKGRTPLHFSTSHQSSKCLSLLLKQVPKGEADELDSDLMTSLHWSASYGNTEHVKLLLKAGADVTLTDKEKRTPLHWAATNPDPAVLKLILDANFDIISHQDSEGRTALHLAVAQHNEAAVRALLAVGKCQVSVQDNMKRSPLHWAAVLGNSQLVKLLLDKGADFTAADDNGATALHYAAQGNFSETVEVFLSFDDIEDIPDKEGRTALMWAAGKGSEMALETMLDHELDVHTKDNTDGTALHAAAYSGRVDCVELLVEFGACVNAVDRLQHTPLFRACEMGHTEVVHNLILNGAAIDLEDLDGRSPLHWAALGGHAPICLALVEQGLAADSRDKMNRTPLQCAAHGGFVKFMTVLIEHGAYVDHQDKDGITALHRSCASGHLEAVKLLLRNKAFPNFTEGHTDRLTPLDYAIIGDHQDVAQYMIEQGALTINGIEDIASTTIQKCWRGHRVRKGFLVRKDLFVKHERVKKVRKRASVAGQRKTPDLCANQSSRGVSPREIENSTMDSSRSHEVILEQEQQRRESLSSSEEQRQSQVDLLVLESQLPRSDVAQNITTERIVDNLSQGLSEEQTISTSLPLSPREEESRKRSLANSELVKIVSSVLLDEDVELDEGFSFSSSKSSLKESATESDFIDNEHSESRVTKMHSGFSKTELARKERERLHLIRTKVNAAVTIQRWFRKWTSIKRERRERDMMMRDVTKEQEQLCEEVAALTIQLAWRKHMRTKFEKKKTINKTDKRKKAAPTSASGKTEQNDINIYGRPIQEGPQTAVVNSRKVKGRGRSPYMKYQPSPAALSYNMAMDLYHPLGSRQGSRTAMVTASPRMKSGCMKRTYGWTHDANFSRKINGKR</sequence>
<dbReference type="Pfam" id="PF12796">
    <property type="entry name" value="Ank_2"/>
    <property type="match status" value="3"/>
</dbReference>
<feature type="region of interest" description="Disordered" evidence="5">
    <location>
        <begin position="605"/>
        <end position="662"/>
    </location>
</feature>
<name>A0ABN8QC42_9CNID</name>
<dbReference type="PROSITE" id="PS50088">
    <property type="entry name" value="ANK_REPEAT"/>
    <property type="match status" value="12"/>
</dbReference>
<feature type="repeat" description="ANK" evidence="3">
    <location>
        <begin position="335"/>
        <end position="367"/>
    </location>
</feature>
<feature type="repeat" description="ANK" evidence="3">
    <location>
        <begin position="467"/>
        <end position="499"/>
    </location>
</feature>
<dbReference type="PANTHER" id="PTHR24161:SF124">
    <property type="entry name" value="TRANSIENT RECEPTOR POTENTIAL CHANNEL PYREXIA"/>
    <property type="match status" value="1"/>
</dbReference>
<feature type="repeat" description="ANK" evidence="3">
    <location>
        <begin position="67"/>
        <end position="99"/>
    </location>
</feature>
<gene>
    <name evidence="6" type="ORF">PLOB_00003702</name>
</gene>
<feature type="compositionally biased region" description="Polar residues" evidence="5">
    <location>
        <begin position="878"/>
        <end position="887"/>
    </location>
</feature>
<evidence type="ECO:0000313" key="7">
    <source>
        <dbReference type="Proteomes" id="UP001159405"/>
    </source>
</evidence>
<dbReference type="SMART" id="SM00248">
    <property type="entry name" value="ANK"/>
    <property type="match status" value="16"/>
</dbReference>
<evidence type="ECO:0000256" key="2">
    <source>
        <dbReference type="ARBA" id="ARBA00023043"/>
    </source>
</evidence>
<dbReference type="Proteomes" id="UP001159405">
    <property type="component" value="Unassembled WGS sequence"/>
</dbReference>
<evidence type="ECO:0000256" key="1">
    <source>
        <dbReference type="ARBA" id="ARBA00022737"/>
    </source>
</evidence>
<feature type="repeat" description="ANK" evidence="3">
    <location>
        <begin position="434"/>
        <end position="466"/>
    </location>
</feature>
<dbReference type="Gene3D" id="1.25.40.20">
    <property type="entry name" value="Ankyrin repeat-containing domain"/>
    <property type="match status" value="6"/>
</dbReference>
<keyword evidence="4" id="KW-0175">Coiled coil</keyword>
<dbReference type="SUPFAM" id="SSF48403">
    <property type="entry name" value="Ankyrin repeat"/>
    <property type="match status" value="2"/>
</dbReference>
<feature type="compositionally biased region" description="Basic and acidic residues" evidence="5">
    <location>
        <begin position="640"/>
        <end position="662"/>
    </location>
</feature>
<dbReference type="SMART" id="SM00015">
    <property type="entry name" value="IQ"/>
    <property type="match status" value="2"/>
</dbReference>
<feature type="region of interest" description="Disordered" evidence="5">
    <location>
        <begin position="1"/>
        <end position="35"/>
    </location>
</feature>
<feature type="repeat" description="ANK" evidence="3">
    <location>
        <begin position="201"/>
        <end position="233"/>
    </location>
</feature>
<evidence type="ECO:0000256" key="5">
    <source>
        <dbReference type="SAM" id="MobiDB-lite"/>
    </source>
</evidence>
<dbReference type="InterPro" id="IPR036770">
    <property type="entry name" value="Ankyrin_rpt-contain_sf"/>
</dbReference>
<feature type="repeat" description="ANK" evidence="3">
    <location>
        <begin position="401"/>
        <end position="433"/>
    </location>
</feature>
<dbReference type="PROSITE" id="PS50096">
    <property type="entry name" value="IQ"/>
    <property type="match status" value="1"/>
</dbReference>
<dbReference type="PANTHER" id="PTHR24161">
    <property type="entry name" value="ANK_REP_REGION DOMAIN-CONTAINING PROTEIN-RELATED"/>
    <property type="match status" value="1"/>
</dbReference>
<keyword evidence="2 3" id="KW-0040">ANK repeat</keyword>
<dbReference type="EMBL" id="CALNXK010000114">
    <property type="protein sequence ID" value="CAH3159666.1"/>
    <property type="molecule type" value="Genomic_DNA"/>
</dbReference>
<accession>A0ABN8QC42</accession>
<feature type="repeat" description="ANK" evidence="3">
    <location>
        <begin position="100"/>
        <end position="132"/>
    </location>
</feature>
<evidence type="ECO:0000256" key="4">
    <source>
        <dbReference type="SAM" id="Coils"/>
    </source>
</evidence>
<dbReference type="Pfam" id="PF00612">
    <property type="entry name" value="IQ"/>
    <property type="match status" value="2"/>
</dbReference>
<dbReference type="Pfam" id="PF00023">
    <property type="entry name" value="Ank"/>
    <property type="match status" value="3"/>
</dbReference>
<keyword evidence="1" id="KW-0677">Repeat</keyword>
<dbReference type="PRINTS" id="PR01415">
    <property type="entry name" value="ANKYRIN"/>
</dbReference>
<comment type="caution">
    <text evidence="6">The sequence shown here is derived from an EMBL/GenBank/DDBJ whole genome shotgun (WGS) entry which is preliminary data.</text>
</comment>
<dbReference type="InterPro" id="IPR000048">
    <property type="entry name" value="IQ_motif_EF-hand-BS"/>
</dbReference>
<feature type="region of interest" description="Disordered" evidence="5">
    <location>
        <begin position="862"/>
        <end position="887"/>
    </location>
</feature>
<feature type="repeat" description="ANK" evidence="3">
    <location>
        <begin position="235"/>
        <end position="259"/>
    </location>
</feature>
<evidence type="ECO:0000313" key="6">
    <source>
        <dbReference type="EMBL" id="CAH3159666.1"/>
    </source>
</evidence>